<dbReference type="AlphaFoldDB" id="A0A8H3HD52"/>
<gene>
    <name evidence="1" type="ORF">RDB_LOCUS136553</name>
</gene>
<evidence type="ECO:0000313" key="1">
    <source>
        <dbReference type="EMBL" id="CAE6498013.1"/>
    </source>
</evidence>
<comment type="caution">
    <text evidence="1">The sequence shown here is derived from an EMBL/GenBank/DDBJ whole genome shotgun (WGS) entry which is preliminary data.</text>
</comment>
<dbReference type="Proteomes" id="UP000663843">
    <property type="component" value="Unassembled WGS sequence"/>
</dbReference>
<reference evidence="1" key="1">
    <citation type="submission" date="2021-01" db="EMBL/GenBank/DDBJ databases">
        <authorList>
            <person name="Kaushik A."/>
        </authorList>
    </citation>
    <scope>NUCLEOTIDE SEQUENCE</scope>
    <source>
        <strain evidence="1">AG2-2IIIB</strain>
    </source>
</reference>
<name>A0A8H3HD52_9AGAM</name>
<organism evidence="1 2">
    <name type="scientific">Rhizoctonia solani</name>
    <dbReference type="NCBI Taxonomy" id="456999"/>
    <lineage>
        <taxon>Eukaryota</taxon>
        <taxon>Fungi</taxon>
        <taxon>Dikarya</taxon>
        <taxon>Basidiomycota</taxon>
        <taxon>Agaricomycotina</taxon>
        <taxon>Agaricomycetes</taxon>
        <taxon>Cantharellales</taxon>
        <taxon>Ceratobasidiaceae</taxon>
        <taxon>Rhizoctonia</taxon>
    </lineage>
</organism>
<proteinExistence type="predicted"/>
<dbReference type="EMBL" id="CAJMWT010004894">
    <property type="protein sequence ID" value="CAE6498013.1"/>
    <property type="molecule type" value="Genomic_DNA"/>
</dbReference>
<evidence type="ECO:0000313" key="2">
    <source>
        <dbReference type="Proteomes" id="UP000663843"/>
    </source>
</evidence>
<sequence length="149" mass="16823">MGQNLAYPEVSPARIREIYQQSQSNTIYAYGFLLNSSRLFALSYPELSGKTVAYNVKSPGELGTLLCAAGLSVMALIIYPIPESEQEDERWLVVLETGFDKKLHCPVPDEVLSRVQAILNTTQSPSWWRMEGFRYPLPQLTIKNRKLLG</sequence>
<protein>
    <submittedName>
        <fullName evidence="1">Uncharacterized protein</fullName>
    </submittedName>
</protein>
<accession>A0A8H3HD52</accession>